<protein>
    <recommendedName>
        <fullName evidence="1">R13L1/DRL21-like LRR repeat region domain-containing protein</fullName>
    </recommendedName>
</protein>
<dbReference type="Proteomes" id="UP000327439">
    <property type="component" value="Chromosome A01"/>
</dbReference>
<dbReference type="Pfam" id="PF25019">
    <property type="entry name" value="LRR_R13L1-DRL21"/>
    <property type="match status" value="1"/>
</dbReference>
<dbReference type="InterPro" id="IPR056789">
    <property type="entry name" value="LRR_R13L1-DRL21"/>
</dbReference>
<evidence type="ECO:0000313" key="3">
    <source>
        <dbReference type="Proteomes" id="UP000327439"/>
    </source>
</evidence>
<keyword evidence="3" id="KW-1185">Reference proteome</keyword>
<dbReference type="SUPFAM" id="SSF52058">
    <property type="entry name" value="L domain-like"/>
    <property type="match status" value="1"/>
</dbReference>
<gene>
    <name evidence="2" type="ORF">ES319_A01G027400v1</name>
</gene>
<dbReference type="Gene3D" id="3.80.10.10">
    <property type="entry name" value="Ribonuclease Inhibitor"/>
    <property type="match status" value="3"/>
</dbReference>
<accession>A0A5J5WSX4</accession>
<dbReference type="InterPro" id="IPR032675">
    <property type="entry name" value="LRR_dom_sf"/>
</dbReference>
<dbReference type="PANTHER" id="PTHR47186:SF3">
    <property type="entry name" value="OS09G0267800 PROTEIN"/>
    <property type="match status" value="1"/>
</dbReference>
<name>A0A5J5WSX4_GOSBA</name>
<feature type="non-terminal residue" evidence="2">
    <location>
        <position position="283"/>
    </location>
</feature>
<proteinExistence type="predicted"/>
<sequence>CTDNLLCYQGLKLPGWLTDLRNLVLVELDRCKRCSHLPPLGELPLLRFLKIREMDVVECISSEFYGNGVNPFSSLEGLDIDSMPVLETSKTVNKRVNFPRLRILTFKKCPEKNASFLSRRDIGSIEIHDLSSVTNFLIGLLQNQTHLEELTIASLPELKSLLNKLDNLSMVKHLNFNDCKKLEDIPEALQKCFREFDFEWLQQSFFRFPELCLVDCPMLDSLPGEIQCLSALRMLPISWCNRLTSVPNQIEHLTSLFELKQESCTKLLGFQLSLLENIYKSIL</sequence>
<feature type="domain" description="R13L1/DRL21-like LRR repeat region" evidence="1">
    <location>
        <begin position="7"/>
        <end position="54"/>
    </location>
</feature>
<dbReference type="EMBL" id="CM018202">
    <property type="protein sequence ID" value="KAB2095304.1"/>
    <property type="molecule type" value="Genomic_DNA"/>
</dbReference>
<reference evidence="3" key="1">
    <citation type="journal article" date="2020" name="Nat. Genet.">
        <title>Genomic diversifications of five Gossypium allopolyploid species and their impact on cotton improvement.</title>
        <authorList>
            <person name="Chen Z.J."/>
            <person name="Sreedasyam A."/>
            <person name="Ando A."/>
            <person name="Song Q."/>
            <person name="De Santiago L.M."/>
            <person name="Hulse-Kemp A.M."/>
            <person name="Ding M."/>
            <person name="Ye W."/>
            <person name="Kirkbride R.C."/>
            <person name="Jenkins J."/>
            <person name="Plott C."/>
            <person name="Lovell J."/>
            <person name="Lin Y.M."/>
            <person name="Vaughn R."/>
            <person name="Liu B."/>
            <person name="Simpson S."/>
            <person name="Scheffler B.E."/>
            <person name="Wen L."/>
            <person name="Saski C.A."/>
            <person name="Grover C.E."/>
            <person name="Hu G."/>
            <person name="Conover J.L."/>
            <person name="Carlson J.W."/>
            <person name="Shu S."/>
            <person name="Boston L.B."/>
            <person name="Williams M."/>
            <person name="Peterson D.G."/>
            <person name="McGee K."/>
            <person name="Jones D.C."/>
            <person name="Wendel J.F."/>
            <person name="Stelly D.M."/>
            <person name="Grimwood J."/>
            <person name="Schmutz J."/>
        </authorList>
    </citation>
    <scope>NUCLEOTIDE SEQUENCE [LARGE SCALE GENOMIC DNA]</scope>
    <source>
        <strain evidence="3">cv. 3-79</strain>
    </source>
</reference>
<evidence type="ECO:0000313" key="2">
    <source>
        <dbReference type="EMBL" id="KAB2095304.1"/>
    </source>
</evidence>
<dbReference type="OrthoDB" id="1749976at2759"/>
<organism evidence="2 3">
    <name type="scientific">Gossypium barbadense</name>
    <name type="common">Sea Island cotton</name>
    <name type="synonym">Hibiscus barbadensis</name>
    <dbReference type="NCBI Taxonomy" id="3634"/>
    <lineage>
        <taxon>Eukaryota</taxon>
        <taxon>Viridiplantae</taxon>
        <taxon>Streptophyta</taxon>
        <taxon>Embryophyta</taxon>
        <taxon>Tracheophyta</taxon>
        <taxon>Spermatophyta</taxon>
        <taxon>Magnoliopsida</taxon>
        <taxon>eudicotyledons</taxon>
        <taxon>Gunneridae</taxon>
        <taxon>Pentapetalae</taxon>
        <taxon>rosids</taxon>
        <taxon>malvids</taxon>
        <taxon>Malvales</taxon>
        <taxon>Malvaceae</taxon>
        <taxon>Malvoideae</taxon>
        <taxon>Gossypium</taxon>
    </lineage>
</organism>
<dbReference type="PANTHER" id="PTHR47186">
    <property type="entry name" value="LEUCINE-RICH REPEAT-CONTAINING PROTEIN 57"/>
    <property type="match status" value="1"/>
</dbReference>
<evidence type="ECO:0000259" key="1">
    <source>
        <dbReference type="Pfam" id="PF25019"/>
    </source>
</evidence>
<dbReference type="AlphaFoldDB" id="A0A5J5WSX4"/>